<dbReference type="Proteomes" id="UP000050863">
    <property type="component" value="Unassembled WGS sequence"/>
</dbReference>
<dbReference type="Pfam" id="PF12146">
    <property type="entry name" value="Hydrolase_4"/>
    <property type="match status" value="1"/>
</dbReference>
<protein>
    <recommendedName>
        <fullName evidence="2">Serine aminopeptidase S33 domain-containing protein</fullName>
    </recommendedName>
</protein>
<dbReference type="Gene3D" id="3.40.50.1820">
    <property type="entry name" value="alpha/beta hydrolase"/>
    <property type="match status" value="1"/>
</dbReference>
<dbReference type="GO" id="GO:0016787">
    <property type="term" value="F:hydrolase activity"/>
    <property type="evidence" value="ECO:0007669"/>
    <property type="project" value="UniProtKB-KW"/>
</dbReference>
<dbReference type="PRINTS" id="PR00111">
    <property type="entry name" value="ABHYDROLASE"/>
</dbReference>
<evidence type="ECO:0000259" key="2">
    <source>
        <dbReference type="Pfam" id="PF12146"/>
    </source>
</evidence>
<dbReference type="STRING" id="280332.CQ12_33575"/>
<keyword evidence="4" id="KW-1185">Reference proteome</keyword>
<evidence type="ECO:0000256" key="1">
    <source>
        <dbReference type="ARBA" id="ARBA00022801"/>
    </source>
</evidence>
<dbReference type="PANTHER" id="PTHR43798:SF31">
    <property type="entry name" value="AB HYDROLASE SUPERFAMILY PROTEIN YCLE"/>
    <property type="match status" value="1"/>
</dbReference>
<dbReference type="GO" id="GO:0016020">
    <property type="term" value="C:membrane"/>
    <property type="evidence" value="ECO:0007669"/>
    <property type="project" value="TreeGrafter"/>
</dbReference>
<organism evidence="3 4">
    <name type="scientific">Bradyrhizobium jicamae</name>
    <dbReference type="NCBI Taxonomy" id="280332"/>
    <lineage>
        <taxon>Bacteria</taxon>
        <taxon>Pseudomonadati</taxon>
        <taxon>Pseudomonadota</taxon>
        <taxon>Alphaproteobacteria</taxon>
        <taxon>Hyphomicrobiales</taxon>
        <taxon>Nitrobacteraceae</taxon>
        <taxon>Bradyrhizobium</taxon>
    </lineage>
</organism>
<feature type="domain" description="Serine aminopeptidase S33" evidence="2">
    <location>
        <begin position="34"/>
        <end position="243"/>
    </location>
</feature>
<name>A0A0R3LMX1_9BRAD</name>
<accession>A0A0R3LMX1</accession>
<dbReference type="SUPFAM" id="SSF53474">
    <property type="entry name" value="alpha/beta-Hydrolases"/>
    <property type="match status" value="1"/>
</dbReference>
<dbReference type="InterPro" id="IPR000073">
    <property type="entry name" value="AB_hydrolase_1"/>
</dbReference>
<dbReference type="InterPro" id="IPR022742">
    <property type="entry name" value="Hydrolase_4"/>
</dbReference>
<dbReference type="InterPro" id="IPR029058">
    <property type="entry name" value="AB_hydrolase_fold"/>
</dbReference>
<keyword evidence="1" id="KW-0378">Hydrolase</keyword>
<proteinExistence type="predicted"/>
<comment type="caution">
    <text evidence="3">The sequence shown here is derived from an EMBL/GenBank/DDBJ whole genome shotgun (WGS) entry which is preliminary data.</text>
</comment>
<dbReference type="EMBL" id="LLXZ01000112">
    <property type="protein sequence ID" value="KRR06534.1"/>
    <property type="molecule type" value="Genomic_DNA"/>
</dbReference>
<sequence>MTNKNNKKPRGRSMDFIEANGVALRCELSGGGDRALVLVHEMGGSLESWDDVAPRFAKSRRVLRYDTRGAGLSQKVRGELTLDTMADDIAALLDQFGIAGKVALAGIAVGGAIALHFAARYPERASAVAVGSPATGIAAERRAPALERLAKIEAAGMAIAVEESMLNGYAPELRGDIARFERFRTRWLGNDPSSYATIWRMLAAAEMQDELTRLKCPVLVIGGSLDRVRPPALAQGVAKAIPDARYAEIRTGHYMAVQTPDVLFDCIDEFLKSVGA</sequence>
<gene>
    <name evidence="3" type="ORF">CQ12_33575</name>
</gene>
<dbReference type="InterPro" id="IPR050266">
    <property type="entry name" value="AB_hydrolase_sf"/>
</dbReference>
<reference evidence="3 4" key="1">
    <citation type="submission" date="2014-03" db="EMBL/GenBank/DDBJ databases">
        <title>Bradyrhizobium valentinum sp. nov., isolated from effective nodules of Lupinus mariae-josephae, a lupine endemic of basic-lime soils in Eastern Spain.</title>
        <authorList>
            <person name="Duran D."/>
            <person name="Rey L."/>
            <person name="Navarro A."/>
            <person name="Busquets A."/>
            <person name="Imperial J."/>
            <person name="Ruiz-Argueso T."/>
        </authorList>
    </citation>
    <scope>NUCLEOTIDE SEQUENCE [LARGE SCALE GENOMIC DNA]</scope>
    <source>
        <strain evidence="3 4">PAC68</strain>
    </source>
</reference>
<dbReference type="AlphaFoldDB" id="A0A0R3LMX1"/>
<evidence type="ECO:0000313" key="3">
    <source>
        <dbReference type="EMBL" id="KRR06534.1"/>
    </source>
</evidence>
<dbReference type="PANTHER" id="PTHR43798">
    <property type="entry name" value="MONOACYLGLYCEROL LIPASE"/>
    <property type="match status" value="1"/>
</dbReference>
<evidence type="ECO:0000313" key="4">
    <source>
        <dbReference type="Proteomes" id="UP000050863"/>
    </source>
</evidence>